<dbReference type="Proteomes" id="UP000027778">
    <property type="component" value="Unassembled WGS sequence"/>
</dbReference>
<protein>
    <recommendedName>
        <fullName evidence="1">HTH cro/C1-type domain-containing protein</fullName>
    </recommendedName>
</protein>
<dbReference type="EMBL" id="JOTM01000011">
    <property type="protein sequence ID" value="KEK23895.1"/>
    <property type="molecule type" value="Genomic_DNA"/>
</dbReference>
<sequence>MGVIGEIFEILGTNANNISLAIGVTRHTVYDWMKGRRKIPSERVKQLSELLKVPHYLFEKEGELDRSEKLLLLEVYATSILGEEASVRLKR</sequence>
<dbReference type="RefSeq" id="WP_033674987.1">
    <property type="nucleotide sequence ID" value="NZ_JOTM01000011.1"/>
</dbReference>
<evidence type="ECO:0000259" key="1">
    <source>
        <dbReference type="PROSITE" id="PS50943"/>
    </source>
</evidence>
<reference evidence="2 3" key="1">
    <citation type="submission" date="2014-06" db="EMBL/GenBank/DDBJ databases">
        <title>Draft genome sequence of Bacillus gaemokensis JCM 15801 (MCCC 1A00707).</title>
        <authorList>
            <person name="Lai Q."/>
            <person name="Liu Y."/>
            <person name="Shao Z."/>
        </authorList>
    </citation>
    <scope>NUCLEOTIDE SEQUENCE [LARGE SCALE GENOMIC DNA]</scope>
    <source>
        <strain evidence="2 3">JCM 15801</strain>
    </source>
</reference>
<dbReference type="OrthoDB" id="1904300at2"/>
<comment type="caution">
    <text evidence="2">The sequence shown here is derived from an EMBL/GenBank/DDBJ whole genome shotgun (WGS) entry which is preliminary data.</text>
</comment>
<feature type="domain" description="HTH cro/C1-type" evidence="1">
    <location>
        <begin position="21"/>
        <end position="57"/>
    </location>
</feature>
<dbReference type="InterPro" id="IPR001387">
    <property type="entry name" value="Cro/C1-type_HTH"/>
</dbReference>
<proteinExistence type="predicted"/>
<gene>
    <name evidence="2" type="ORF">BAGA_05495</name>
</gene>
<dbReference type="Gene3D" id="1.10.260.40">
    <property type="entry name" value="lambda repressor-like DNA-binding domains"/>
    <property type="match status" value="1"/>
</dbReference>
<organism evidence="2 3">
    <name type="scientific">Bacillus gaemokensis</name>
    <dbReference type="NCBI Taxonomy" id="574375"/>
    <lineage>
        <taxon>Bacteria</taxon>
        <taxon>Bacillati</taxon>
        <taxon>Bacillota</taxon>
        <taxon>Bacilli</taxon>
        <taxon>Bacillales</taxon>
        <taxon>Bacillaceae</taxon>
        <taxon>Bacillus</taxon>
        <taxon>Bacillus cereus group</taxon>
    </lineage>
</organism>
<dbReference type="SUPFAM" id="SSF47413">
    <property type="entry name" value="lambda repressor-like DNA-binding domains"/>
    <property type="match status" value="1"/>
</dbReference>
<dbReference type="GO" id="GO:0003677">
    <property type="term" value="F:DNA binding"/>
    <property type="evidence" value="ECO:0007669"/>
    <property type="project" value="InterPro"/>
</dbReference>
<dbReference type="Pfam" id="PF01381">
    <property type="entry name" value="HTH_3"/>
    <property type="match status" value="1"/>
</dbReference>
<name>A0A073KBF7_9BACI</name>
<evidence type="ECO:0000313" key="3">
    <source>
        <dbReference type="Proteomes" id="UP000027778"/>
    </source>
</evidence>
<dbReference type="STRING" id="574375.AZF08_20525"/>
<dbReference type="PROSITE" id="PS50943">
    <property type="entry name" value="HTH_CROC1"/>
    <property type="match status" value="1"/>
</dbReference>
<accession>A0A073KBF7</accession>
<evidence type="ECO:0000313" key="2">
    <source>
        <dbReference type="EMBL" id="KEK23895.1"/>
    </source>
</evidence>
<dbReference type="AlphaFoldDB" id="A0A073KBF7"/>
<dbReference type="InterPro" id="IPR010982">
    <property type="entry name" value="Lambda_DNA-bd_dom_sf"/>
</dbReference>
<keyword evidence="3" id="KW-1185">Reference proteome</keyword>